<dbReference type="InterPro" id="IPR023166">
    <property type="entry name" value="BaiN-like_dom_sf"/>
</dbReference>
<dbReference type="NCBIfam" id="TIGR00275">
    <property type="entry name" value="aminoacetone oxidase family FAD-binding enzyme"/>
    <property type="match status" value="1"/>
</dbReference>
<evidence type="ECO:0000259" key="4">
    <source>
        <dbReference type="Pfam" id="PF03486"/>
    </source>
</evidence>
<comment type="cofactor">
    <cofactor evidence="1">
        <name>FAD</name>
        <dbReference type="ChEBI" id="CHEBI:57692"/>
    </cofactor>
</comment>
<name>Q2LVB6_SYNAS</name>
<reference evidence="6 7" key="1">
    <citation type="journal article" date="2007" name="Proc. Natl. Acad. Sci. U.S.A.">
        <title>The genome of Syntrophus aciditrophicus: life at the thermodynamic limit of microbial growth.</title>
        <authorList>
            <person name="McInerney M.J."/>
            <person name="Rohlin L."/>
            <person name="Mouttaki H."/>
            <person name="Kim U."/>
            <person name="Krupp R.S."/>
            <person name="Rios-Hernandez L."/>
            <person name="Sieber J."/>
            <person name="Struchtemeyer C.G."/>
            <person name="Bhattacharyya A."/>
            <person name="Campbell J.W."/>
            <person name="Gunsalus R.P."/>
        </authorList>
    </citation>
    <scope>NUCLEOTIDE SEQUENCE [LARGE SCALE GENOMIC DNA]</scope>
    <source>
        <strain evidence="6 7">SB</strain>
    </source>
</reference>
<dbReference type="AlphaFoldDB" id="Q2LVB6"/>
<evidence type="ECO:0000313" key="6">
    <source>
        <dbReference type="EMBL" id="ABC78029.1"/>
    </source>
</evidence>
<evidence type="ECO:0000313" key="7">
    <source>
        <dbReference type="Proteomes" id="UP000001933"/>
    </source>
</evidence>
<dbReference type="InterPro" id="IPR055178">
    <property type="entry name" value="RsdA/BaiN/AoA(So)-like_dom"/>
</dbReference>
<dbReference type="InterPro" id="IPR004792">
    <property type="entry name" value="BaiN-like"/>
</dbReference>
<organism evidence="6 7">
    <name type="scientific">Syntrophus aciditrophicus (strain SB)</name>
    <dbReference type="NCBI Taxonomy" id="56780"/>
    <lineage>
        <taxon>Bacteria</taxon>
        <taxon>Pseudomonadati</taxon>
        <taxon>Thermodesulfobacteriota</taxon>
        <taxon>Syntrophia</taxon>
        <taxon>Syntrophales</taxon>
        <taxon>Syntrophaceae</taxon>
        <taxon>Syntrophus</taxon>
    </lineage>
</organism>
<dbReference type="Gene3D" id="2.40.30.10">
    <property type="entry name" value="Translation factors"/>
    <property type="match status" value="1"/>
</dbReference>
<gene>
    <name evidence="6" type="ORF">SYN_00731</name>
</gene>
<accession>Q2LVB6</accession>
<evidence type="ECO:0000259" key="5">
    <source>
        <dbReference type="Pfam" id="PF22780"/>
    </source>
</evidence>
<dbReference type="Pfam" id="PF03486">
    <property type="entry name" value="HI0933_like"/>
    <property type="match status" value="1"/>
</dbReference>
<dbReference type="Proteomes" id="UP000001933">
    <property type="component" value="Chromosome"/>
</dbReference>
<dbReference type="EMBL" id="CP000252">
    <property type="protein sequence ID" value="ABC78029.1"/>
    <property type="molecule type" value="Genomic_DNA"/>
</dbReference>
<dbReference type="FunCoup" id="Q2LVB6">
    <property type="interactions" value="362"/>
</dbReference>
<dbReference type="SUPFAM" id="SSF160996">
    <property type="entry name" value="HI0933 insert domain-like"/>
    <property type="match status" value="1"/>
</dbReference>
<dbReference type="InterPro" id="IPR057661">
    <property type="entry name" value="RsdA/BaiN/AoA(So)_Rossmann"/>
</dbReference>
<proteinExistence type="predicted"/>
<evidence type="ECO:0000256" key="2">
    <source>
        <dbReference type="ARBA" id="ARBA00022630"/>
    </source>
</evidence>
<dbReference type="PANTHER" id="PTHR42887:SF2">
    <property type="entry name" value="OS12G0638800 PROTEIN"/>
    <property type="match status" value="1"/>
</dbReference>
<dbReference type="SUPFAM" id="SSF51905">
    <property type="entry name" value="FAD/NAD(P)-binding domain"/>
    <property type="match status" value="1"/>
</dbReference>
<dbReference type="PANTHER" id="PTHR42887">
    <property type="entry name" value="OS12G0638800 PROTEIN"/>
    <property type="match status" value="1"/>
</dbReference>
<keyword evidence="7" id="KW-1185">Reference proteome</keyword>
<dbReference type="KEGG" id="sat:SYN_00731"/>
<dbReference type="Gene3D" id="1.10.8.260">
    <property type="entry name" value="HI0933 insert domain-like"/>
    <property type="match status" value="1"/>
</dbReference>
<dbReference type="Gene3D" id="3.50.50.60">
    <property type="entry name" value="FAD/NAD(P)-binding domain"/>
    <property type="match status" value="1"/>
</dbReference>
<dbReference type="PRINTS" id="PR00411">
    <property type="entry name" value="PNDRDTASEI"/>
</dbReference>
<dbReference type="InParanoid" id="Q2LVB6"/>
<sequence>MNMKIESCLMKKYDVIVVGAGAAGLIAAARAAELGARVFLLEKMERAGRKLSITGKGRCNITNDAPVSAFIDHIYPNGRFLRHAFSEFFVQDIINLLARYGVETVVERGGRIFPASNRAADVVNALLQWVISSKVEIRYQCKIEKLLVSDQTITGVEAVCSGRKMIFNADAVILCTGGCSYPATGSNGEGYKLVGPLGHIIEPVMPALVPIETEGSLAGRMQGLSLKNVKALVWVNGKKLKEEFGEMLFTHFGLSGPIILTLSRFIVDELRKGKKVELTVDLKPALDEQKLDARLQRDLNENGKKHLDNMFKDWLPAKMIPVFIDLLQLNPDKECHQVTSKERRKILLLMKDMRFRVTGHRSFKEAIITAGGIRTREINPKTMESKIIKNLYFAGELIDLDADTGGYNLQIAWSTAWLAASSCLSEKVLERHI</sequence>
<dbReference type="PRINTS" id="PR00368">
    <property type="entry name" value="FADPNR"/>
</dbReference>
<keyword evidence="3" id="KW-0274">FAD</keyword>
<dbReference type="Pfam" id="PF22780">
    <property type="entry name" value="HI0933_like_1st"/>
    <property type="match status" value="1"/>
</dbReference>
<evidence type="ECO:0000256" key="3">
    <source>
        <dbReference type="ARBA" id="ARBA00022827"/>
    </source>
</evidence>
<protein>
    <submittedName>
        <fullName evidence="6">NAD(FAD)-utilizing dehydrogenases</fullName>
    </submittedName>
</protein>
<keyword evidence="2" id="KW-0285">Flavoprotein</keyword>
<feature type="domain" description="RsdA/BaiN/AoA(So)-like Rossmann fold-like" evidence="4">
    <location>
        <begin position="14"/>
        <end position="421"/>
    </location>
</feature>
<feature type="domain" description="RsdA/BaiN/AoA(So)-like insert" evidence="5">
    <location>
        <begin position="206"/>
        <end position="368"/>
    </location>
</feature>
<evidence type="ECO:0000256" key="1">
    <source>
        <dbReference type="ARBA" id="ARBA00001974"/>
    </source>
</evidence>
<dbReference type="InterPro" id="IPR036188">
    <property type="entry name" value="FAD/NAD-bd_sf"/>
</dbReference>
<dbReference type="HOGENOM" id="CLU_025174_3_1_7"/>
<dbReference type="eggNOG" id="COG2081">
    <property type="taxonomic scope" value="Bacteria"/>
</dbReference>